<dbReference type="RefSeq" id="WP_378114375.1">
    <property type="nucleotide sequence ID" value="NZ_JBHSNC010000057.1"/>
</dbReference>
<dbReference type="SUPFAM" id="SSF47336">
    <property type="entry name" value="ACP-like"/>
    <property type="match status" value="1"/>
</dbReference>
<feature type="domain" description="Carrier" evidence="1">
    <location>
        <begin position="4"/>
        <end position="83"/>
    </location>
</feature>
<dbReference type="InterPro" id="IPR009081">
    <property type="entry name" value="PP-bd_ACP"/>
</dbReference>
<dbReference type="Gene3D" id="1.10.1200.10">
    <property type="entry name" value="ACP-like"/>
    <property type="match status" value="1"/>
</dbReference>
<evidence type="ECO:0000313" key="3">
    <source>
        <dbReference type="Proteomes" id="UP001596108"/>
    </source>
</evidence>
<reference evidence="3" key="1">
    <citation type="journal article" date="2019" name="Int. J. Syst. Evol. Microbiol.">
        <title>The Global Catalogue of Microorganisms (GCM) 10K type strain sequencing project: providing services to taxonomists for standard genome sequencing and annotation.</title>
        <authorList>
            <consortium name="The Broad Institute Genomics Platform"/>
            <consortium name="The Broad Institute Genome Sequencing Center for Infectious Disease"/>
            <person name="Wu L."/>
            <person name="Ma J."/>
        </authorList>
    </citation>
    <scope>NUCLEOTIDE SEQUENCE [LARGE SCALE GENOMIC DNA]</scope>
    <source>
        <strain evidence="3">CGMCC 1.18578</strain>
    </source>
</reference>
<evidence type="ECO:0000259" key="1">
    <source>
        <dbReference type="PROSITE" id="PS50075"/>
    </source>
</evidence>
<accession>A0ABW0R598</accession>
<evidence type="ECO:0000313" key="2">
    <source>
        <dbReference type="EMBL" id="MFC5532409.1"/>
    </source>
</evidence>
<keyword evidence="3" id="KW-1185">Reference proteome</keyword>
<dbReference type="EMBL" id="JBHSNC010000057">
    <property type="protein sequence ID" value="MFC5532409.1"/>
    <property type="molecule type" value="Genomic_DNA"/>
</dbReference>
<name>A0ABW0R598_9BACL</name>
<sequence>MKLDEICSILTDHIMKQFQIESDDDEFTPDVHLFDYGYIDSFGATELTSFVESRFEIEVTKKDLMLHKMNTINEIAAFVAMKRGN</sequence>
<protein>
    <submittedName>
        <fullName evidence="2">Acyl carrier protein</fullName>
    </submittedName>
</protein>
<comment type="caution">
    <text evidence="2">The sequence shown here is derived from an EMBL/GenBank/DDBJ whole genome shotgun (WGS) entry which is preliminary data.</text>
</comment>
<proteinExistence type="predicted"/>
<dbReference type="PROSITE" id="PS50075">
    <property type="entry name" value="CARRIER"/>
    <property type="match status" value="1"/>
</dbReference>
<organism evidence="2 3">
    <name type="scientific">Cohnella yongneupensis</name>
    <dbReference type="NCBI Taxonomy" id="425006"/>
    <lineage>
        <taxon>Bacteria</taxon>
        <taxon>Bacillati</taxon>
        <taxon>Bacillota</taxon>
        <taxon>Bacilli</taxon>
        <taxon>Bacillales</taxon>
        <taxon>Paenibacillaceae</taxon>
        <taxon>Cohnella</taxon>
    </lineage>
</organism>
<gene>
    <name evidence="2" type="ORF">ACFPQ4_23585</name>
</gene>
<dbReference type="InterPro" id="IPR036736">
    <property type="entry name" value="ACP-like_sf"/>
</dbReference>
<dbReference type="Proteomes" id="UP001596108">
    <property type="component" value="Unassembled WGS sequence"/>
</dbReference>
<dbReference type="Pfam" id="PF00550">
    <property type="entry name" value="PP-binding"/>
    <property type="match status" value="1"/>
</dbReference>